<organism evidence="2 3">
    <name type="scientific">Portunus trituberculatus</name>
    <name type="common">Swimming crab</name>
    <name type="synonym">Neptunus trituberculatus</name>
    <dbReference type="NCBI Taxonomy" id="210409"/>
    <lineage>
        <taxon>Eukaryota</taxon>
        <taxon>Metazoa</taxon>
        <taxon>Ecdysozoa</taxon>
        <taxon>Arthropoda</taxon>
        <taxon>Crustacea</taxon>
        <taxon>Multicrustacea</taxon>
        <taxon>Malacostraca</taxon>
        <taxon>Eumalacostraca</taxon>
        <taxon>Eucarida</taxon>
        <taxon>Decapoda</taxon>
        <taxon>Pleocyemata</taxon>
        <taxon>Brachyura</taxon>
        <taxon>Eubrachyura</taxon>
        <taxon>Portunoidea</taxon>
        <taxon>Portunidae</taxon>
        <taxon>Portuninae</taxon>
        <taxon>Portunus</taxon>
    </lineage>
</organism>
<accession>A0A5B7CYC1</accession>
<comment type="caution">
    <text evidence="2">The sequence shown here is derived from an EMBL/GenBank/DDBJ whole genome shotgun (WGS) entry which is preliminary data.</text>
</comment>
<reference evidence="2 3" key="1">
    <citation type="submission" date="2019-05" db="EMBL/GenBank/DDBJ databases">
        <title>Another draft genome of Portunus trituberculatus and its Hox gene families provides insights of decapod evolution.</title>
        <authorList>
            <person name="Jeong J.-H."/>
            <person name="Song I."/>
            <person name="Kim S."/>
            <person name="Choi T."/>
            <person name="Kim D."/>
            <person name="Ryu S."/>
            <person name="Kim W."/>
        </authorList>
    </citation>
    <scope>NUCLEOTIDE SEQUENCE [LARGE SCALE GENOMIC DNA]</scope>
    <source>
        <tissue evidence="2">Muscle</tissue>
    </source>
</reference>
<keyword evidence="3" id="KW-1185">Reference proteome</keyword>
<sequence>MTEPPLSRDSRLVYLPWVSCHHYSLTHVTQPRANTAPRSDVTQRAWRVSSAINGHQPVTPRHNDTPTKHNTALKEGVGGGRGRRNKTQRTCRSGRGTVGSRGGGRSRQRYWRGGSCRQRGVIDIVEGEDWNRGAWPVGEGAWHRAKTSKGVLANLT</sequence>
<dbReference type="AlphaFoldDB" id="A0A5B7CYC1"/>
<evidence type="ECO:0000313" key="2">
    <source>
        <dbReference type="EMBL" id="MPC14722.1"/>
    </source>
</evidence>
<evidence type="ECO:0000313" key="3">
    <source>
        <dbReference type="Proteomes" id="UP000324222"/>
    </source>
</evidence>
<name>A0A5B7CYC1_PORTR</name>
<proteinExistence type="predicted"/>
<feature type="region of interest" description="Disordered" evidence="1">
    <location>
        <begin position="54"/>
        <end position="111"/>
    </location>
</feature>
<protein>
    <submittedName>
        <fullName evidence="2">Uncharacterized protein</fullName>
    </submittedName>
</protein>
<dbReference type="Proteomes" id="UP000324222">
    <property type="component" value="Unassembled WGS sequence"/>
</dbReference>
<evidence type="ECO:0000256" key="1">
    <source>
        <dbReference type="SAM" id="MobiDB-lite"/>
    </source>
</evidence>
<gene>
    <name evidence="2" type="ORF">E2C01_007493</name>
</gene>
<dbReference type="EMBL" id="VSRR010000374">
    <property type="protein sequence ID" value="MPC14722.1"/>
    <property type="molecule type" value="Genomic_DNA"/>
</dbReference>